<dbReference type="PANTHER" id="PTHR12277">
    <property type="entry name" value="ALPHA/BETA HYDROLASE DOMAIN-CONTAINING PROTEIN"/>
    <property type="match status" value="1"/>
</dbReference>
<protein>
    <recommendedName>
        <fullName evidence="3">Serine aminopeptidase S33 domain-containing protein</fullName>
    </recommendedName>
</protein>
<sequence length="390" mass="45519">MNGFKFVNDNLKSNKIKINGNLNKMNTDEKNEKNEFKHILVSIINQISMELNFMIFPAPKHSYREEHLRELVKIPYYDDLFKFYQSSPKTRIQFHKIDPFKPPEEIPNDVSQLSIYDDQVDELPSQRIPRMNQTISVECRQQRQQNINNLKVLITPRISSNSNELNSLNKNKNYKCSKQIPCLYLKALIPTKKTILYFHANCEDLLSSYNLVDFLRHNMKMNVLSVEYPGYGVYQGQPNEENILKDAEYLYKYVAFHSVVQEKNMIVMGRSIGTGVACHLASLFQPGLLVLISPFLSLQEIVNEKYPLVKKMVKERFVNKDKIQQVKSPVYILHGVKDNIVSVEQGKKLYELCNSACLIRTPPEMTHTRFQFENDLCQPLLNFMRQLNLL</sequence>
<proteinExistence type="predicted"/>
<evidence type="ECO:0000313" key="1">
    <source>
        <dbReference type="EMBL" id="CAD8078720.1"/>
    </source>
</evidence>
<organism evidence="1 2">
    <name type="scientific">Paramecium sonneborni</name>
    <dbReference type="NCBI Taxonomy" id="65129"/>
    <lineage>
        <taxon>Eukaryota</taxon>
        <taxon>Sar</taxon>
        <taxon>Alveolata</taxon>
        <taxon>Ciliophora</taxon>
        <taxon>Intramacronucleata</taxon>
        <taxon>Oligohymenophorea</taxon>
        <taxon>Peniculida</taxon>
        <taxon>Parameciidae</taxon>
        <taxon>Paramecium</taxon>
    </lineage>
</organism>
<dbReference type="PANTHER" id="PTHR12277:SF197">
    <property type="entry name" value="CHROMOSOME UNDETERMINED SCAFFOLD_38, WHOLE GENOME SHOTGUN SEQUENCE"/>
    <property type="match status" value="1"/>
</dbReference>
<evidence type="ECO:0000313" key="2">
    <source>
        <dbReference type="Proteomes" id="UP000692954"/>
    </source>
</evidence>
<evidence type="ECO:0008006" key="3">
    <source>
        <dbReference type="Google" id="ProtNLM"/>
    </source>
</evidence>
<keyword evidence="2" id="KW-1185">Reference proteome</keyword>
<name>A0A8S1MDS9_9CILI</name>
<dbReference type="AlphaFoldDB" id="A0A8S1MDS9"/>
<dbReference type="OrthoDB" id="10249433at2759"/>
<dbReference type="Proteomes" id="UP000692954">
    <property type="component" value="Unassembled WGS sequence"/>
</dbReference>
<dbReference type="EMBL" id="CAJJDN010000038">
    <property type="protein sequence ID" value="CAD8078720.1"/>
    <property type="molecule type" value="Genomic_DNA"/>
</dbReference>
<gene>
    <name evidence="1" type="ORF">PSON_ATCC_30995.1.T0380069</name>
</gene>
<reference evidence="1" key="1">
    <citation type="submission" date="2021-01" db="EMBL/GenBank/DDBJ databases">
        <authorList>
            <consortium name="Genoscope - CEA"/>
            <person name="William W."/>
        </authorList>
    </citation>
    <scope>NUCLEOTIDE SEQUENCE</scope>
</reference>
<accession>A0A8S1MDS9</accession>
<comment type="caution">
    <text evidence="1">The sequence shown here is derived from an EMBL/GenBank/DDBJ whole genome shotgun (WGS) entry which is preliminary data.</text>
</comment>